<evidence type="ECO:0000313" key="2">
    <source>
        <dbReference type="EMBL" id="MDR6966592.1"/>
    </source>
</evidence>
<dbReference type="InterPro" id="IPR008969">
    <property type="entry name" value="CarboxyPept-like_regulatory"/>
</dbReference>
<reference evidence="2 3" key="1">
    <citation type="submission" date="2023-07" db="EMBL/GenBank/DDBJ databases">
        <title>Sorghum-associated microbial communities from plants grown in Nebraska, USA.</title>
        <authorList>
            <person name="Schachtman D."/>
        </authorList>
    </citation>
    <scope>NUCLEOTIDE SEQUENCE [LARGE SCALE GENOMIC DNA]</scope>
    <source>
        <strain evidence="2 3">3773</strain>
    </source>
</reference>
<evidence type="ECO:0000313" key="3">
    <source>
        <dbReference type="Proteomes" id="UP001255185"/>
    </source>
</evidence>
<name>A0ABU1TME4_9FLAO</name>
<feature type="signal peptide" evidence="1">
    <location>
        <begin position="1"/>
        <end position="17"/>
    </location>
</feature>
<dbReference type="Pfam" id="PF13715">
    <property type="entry name" value="CarbopepD_reg_2"/>
    <property type="match status" value="1"/>
</dbReference>
<dbReference type="EMBL" id="JAVDVI010000002">
    <property type="protein sequence ID" value="MDR6966592.1"/>
    <property type="molecule type" value="Genomic_DNA"/>
</dbReference>
<sequence length="873" mass="100736">MNRYFLFILFLSYSSFAQQIQISGVIKDTQNRGIESASVVVSDKKQHTLTYTYTDENGNYSLDFEKEDNASIIITVSSLGFYKKENQTELNSKSNYKLNFTLEENSEVLKEVVIESHQKIKIDRDTTTIKVASFSNKTEQTIEDILKKLPGIEILSDGSIKAHGKPIDKLLIEGDDLFDKNYKILSKNLDAKVLDAVQIIDNFEDNPILKKLSGSDKVALNLKLKADKQNIWFGNVTAGAGVVSENRWKESLNLGLLKKNIKLFYLADYNNSGEKATDQISQASIELNSFGEDRIEKTAKNFFNINSNENSSFSKSQSIFNKAFFNSLSFTKKIKPNIILRGVGYFANDHQIQDSFSETVFNIQPNPITNTEISNYGGNKTLSSGELELKYFINEKNYLTNIFIYKNNNNKINADLFFNESQVDQYSNDRNETFYNHLNHTYKLSETKVLINYMYFGNDRIAQKSSIISPLLNTFLNTEADAKIRQNANYKVQYFGVKSKLVSTYKKLEHLLGLQFESNDEILKNNFFINENQNSDYTNFSNLKQNVATLENGLRYNFNNHIDFTGSLNLIQNNFKSNFNSYVESIINPRIALNLKRYRFGNINISYSENSNLPEINYLASNFQLSDYRSFKKGSDYEGLLKNKLLHFSHTYFNDVKRFSLNTNFLYINSAKNYNTESSINENFNFSTYFLADGGESYNGSFSIVNYFRKLKTATKLETSQNWSVNPMKVNSDTFSNAENYFSSYKFSATTYFSFPLNFDFGFNYNFFKSKFMEIASKNETKDAFINANYSISKNWLAEINSTFYQMNNQNYSFVNAIINYTPSESRFSYRLIANNLVNENEFTLISVNDFTTYKSSINLVPRYLLLTIKYRF</sequence>
<gene>
    <name evidence="2" type="ORF">J2X31_000590</name>
</gene>
<feature type="chain" id="PRO_5045724619" description="TonB-dependent receptor" evidence="1">
    <location>
        <begin position="18"/>
        <end position="873"/>
    </location>
</feature>
<protein>
    <recommendedName>
        <fullName evidence="4">TonB-dependent receptor</fullName>
    </recommendedName>
</protein>
<dbReference type="SUPFAM" id="SSF49464">
    <property type="entry name" value="Carboxypeptidase regulatory domain-like"/>
    <property type="match status" value="1"/>
</dbReference>
<keyword evidence="1" id="KW-0732">Signal</keyword>
<comment type="caution">
    <text evidence="2">The sequence shown here is derived from an EMBL/GenBank/DDBJ whole genome shotgun (WGS) entry which is preliminary data.</text>
</comment>
<proteinExistence type="predicted"/>
<evidence type="ECO:0000256" key="1">
    <source>
        <dbReference type="SAM" id="SignalP"/>
    </source>
</evidence>
<dbReference type="Gene3D" id="2.60.40.1120">
    <property type="entry name" value="Carboxypeptidase-like, regulatory domain"/>
    <property type="match status" value="1"/>
</dbReference>
<organism evidence="2 3">
    <name type="scientific">Flavobacterium arsenatis</name>
    <dbReference type="NCBI Taxonomy" id="1484332"/>
    <lineage>
        <taxon>Bacteria</taxon>
        <taxon>Pseudomonadati</taxon>
        <taxon>Bacteroidota</taxon>
        <taxon>Flavobacteriia</taxon>
        <taxon>Flavobacteriales</taxon>
        <taxon>Flavobacteriaceae</taxon>
        <taxon>Flavobacterium</taxon>
    </lineage>
</organism>
<dbReference type="SUPFAM" id="SSF56935">
    <property type="entry name" value="Porins"/>
    <property type="match status" value="1"/>
</dbReference>
<evidence type="ECO:0008006" key="4">
    <source>
        <dbReference type="Google" id="ProtNLM"/>
    </source>
</evidence>
<accession>A0ABU1TME4</accession>
<dbReference type="RefSeq" id="WP_310024260.1">
    <property type="nucleotide sequence ID" value="NZ_JAVDVI010000002.1"/>
</dbReference>
<dbReference type="Proteomes" id="UP001255185">
    <property type="component" value="Unassembled WGS sequence"/>
</dbReference>
<keyword evidence="3" id="KW-1185">Reference proteome</keyword>